<proteinExistence type="predicted"/>
<reference evidence="2 3" key="1">
    <citation type="submission" date="2020-03" db="EMBL/GenBank/DDBJ databases">
        <title>Screen low temperature-resistant strains for efficient degradation of petroleum hydrocarbons under the low temperature.</title>
        <authorList>
            <person name="Wang Y."/>
            <person name="Chen J."/>
        </authorList>
    </citation>
    <scope>NUCLEOTIDE SEQUENCE [LARGE SCALE GENOMIC DNA]</scope>
    <source>
        <strain evidence="2 3">KB1</strain>
        <plasmid evidence="2 3">plas1</plasmid>
    </source>
</reference>
<evidence type="ECO:0000256" key="1">
    <source>
        <dbReference type="SAM" id="MobiDB-lite"/>
    </source>
</evidence>
<feature type="region of interest" description="Disordered" evidence="1">
    <location>
        <begin position="253"/>
        <end position="279"/>
    </location>
</feature>
<sequence>MSTHAATAPSHSSSALPSHVAARGDLYSRLNTEWMQLCARPSAAAEVLTWSVNQPALNQVQELNDLAGAHRLDRDAVLLALLTLHQEGSVLAGRALLQLMLGKLISLTRHARVAGFDSYHAYDERAATTIATFMSLIAEYRPSGENIYAALFLRTLKKIAHENTFAGEIPASDLMDRSDAPEAETENPFLAQDLLAWAVRNGVIIGTDRALIQRAYLDQTNTDLTSIAAEIGMTSAALRQRLYRAVSKIRNSVGTSNQTSDHARFARASRSARPIEQAL</sequence>
<dbReference type="AlphaFoldDB" id="A0A6G9D432"/>
<name>A0A6G9D432_RHOER</name>
<organism evidence="2 3">
    <name type="scientific">Rhodococcus erythropolis</name>
    <name type="common">Arthrobacter picolinophilus</name>
    <dbReference type="NCBI Taxonomy" id="1833"/>
    <lineage>
        <taxon>Bacteria</taxon>
        <taxon>Bacillati</taxon>
        <taxon>Actinomycetota</taxon>
        <taxon>Actinomycetes</taxon>
        <taxon>Mycobacteriales</taxon>
        <taxon>Nocardiaceae</taxon>
        <taxon>Rhodococcus</taxon>
        <taxon>Rhodococcus erythropolis group</taxon>
    </lineage>
</organism>
<dbReference type="Proteomes" id="UP000502345">
    <property type="component" value="Plasmid plas1"/>
</dbReference>
<gene>
    <name evidence="2" type="ORF">G9444_6696</name>
</gene>
<evidence type="ECO:0000313" key="3">
    <source>
        <dbReference type="Proteomes" id="UP000502345"/>
    </source>
</evidence>
<protein>
    <submittedName>
        <fullName evidence="2">Uncharacterized protein</fullName>
    </submittedName>
</protein>
<dbReference type="RefSeq" id="WP_193595898.1">
    <property type="nucleotide sequence ID" value="NZ_CP050125.1"/>
</dbReference>
<keyword evidence="2" id="KW-0614">Plasmid</keyword>
<dbReference type="EMBL" id="CP050125">
    <property type="protein sequence ID" value="QIP43939.1"/>
    <property type="molecule type" value="Genomic_DNA"/>
</dbReference>
<accession>A0A6G9D432</accession>
<geneLocation type="plasmid" evidence="2 3">
    <name>plas1</name>
</geneLocation>
<evidence type="ECO:0000313" key="2">
    <source>
        <dbReference type="EMBL" id="QIP43939.1"/>
    </source>
</evidence>